<name>A0A8I2ZNQ0_VERLO</name>
<reference evidence="1" key="1">
    <citation type="journal article" date="2021" name="Mol. Plant Pathol.">
        <title>A 20-kb lineage-specific genomic region tames virulence in pathogenic amphidiploid Verticillium longisporum.</title>
        <authorList>
            <person name="Harting R."/>
            <person name="Starke J."/>
            <person name="Kusch H."/>
            <person name="Poggeler S."/>
            <person name="Maurus I."/>
            <person name="Schluter R."/>
            <person name="Landesfeind M."/>
            <person name="Bulla I."/>
            <person name="Nowrousian M."/>
            <person name="de Jonge R."/>
            <person name="Stahlhut G."/>
            <person name="Hoff K.J."/>
            <person name="Asshauer K.P."/>
            <person name="Thurmer A."/>
            <person name="Stanke M."/>
            <person name="Daniel R."/>
            <person name="Morgenstern B."/>
            <person name="Thomma B.P.H.J."/>
            <person name="Kronstad J.W."/>
            <person name="Braus-Stromeyer S.A."/>
            <person name="Braus G.H."/>
        </authorList>
    </citation>
    <scope>NUCLEOTIDE SEQUENCE</scope>
    <source>
        <strain evidence="1">Vl32</strain>
    </source>
</reference>
<organism evidence="1 2">
    <name type="scientific">Verticillium longisporum</name>
    <name type="common">Verticillium dahliae var. longisporum</name>
    <dbReference type="NCBI Taxonomy" id="100787"/>
    <lineage>
        <taxon>Eukaryota</taxon>
        <taxon>Fungi</taxon>
        <taxon>Dikarya</taxon>
        <taxon>Ascomycota</taxon>
        <taxon>Pezizomycotina</taxon>
        <taxon>Sordariomycetes</taxon>
        <taxon>Hypocreomycetidae</taxon>
        <taxon>Glomerellales</taxon>
        <taxon>Plectosphaerellaceae</taxon>
        <taxon>Verticillium</taxon>
    </lineage>
</organism>
<gene>
    <name evidence="1" type="ORF">HYQ45_008284</name>
</gene>
<sequence>MLSRKFHTHPVTKHWGQRLVLTKHAAQTNSKTLRAPTCTEIFRATNSTRASKHLCTTTSTSSSFYINIEAHRSRKRHHTIQGQESRACSRQRTYPSTFGWPSYARCADSHAT</sequence>
<evidence type="ECO:0000313" key="2">
    <source>
        <dbReference type="Proteomes" id="UP000689129"/>
    </source>
</evidence>
<comment type="caution">
    <text evidence="1">The sequence shown here is derived from an EMBL/GenBank/DDBJ whole genome shotgun (WGS) entry which is preliminary data.</text>
</comment>
<proteinExistence type="predicted"/>
<accession>A0A8I2ZNQ0</accession>
<protein>
    <submittedName>
        <fullName evidence="1">Uncharacterized protein</fullName>
    </submittedName>
</protein>
<dbReference type="Proteomes" id="UP000689129">
    <property type="component" value="Unassembled WGS sequence"/>
</dbReference>
<evidence type="ECO:0000313" key="1">
    <source>
        <dbReference type="EMBL" id="KAG7133571.1"/>
    </source>
</evidence>
<dbReference type="AlphaFoldDB" id="A0A8I2ZNQ0"/>
<dbReference type="EMBL" id="JAEMWZ010000156">
    <property type="protein sequence ID" value="KAG7133571.1"/>
    <property type="molecule type" value="Genomic_DNA"/>
</dbReference>